<organism evidence="1">
    <name type="scientific">Glycine max</name>
    <name type="common">Soybean</name>
    <name type="synonym">Glycine hispida</name>
    <dbReference type="NCBI Taxonomy" id="3847"/>
    <lineage>
        <taxon>Eukaryota</taxon>
        <taxon>Viridiplantae</taxon>
        <taxon>Streptophyta</taxon>
        <taxon>Embryophyta</taxon>
        <taxon>Tracheophyta</taxon>
        <taxon>Spermatophyta</taxon>
        <taxon>Magnoliopsida</taxon>
        <taxon>eudicotyledons</taxon>
        <taxon>Gunneridae</taxon>
        <taxon>Pentapetalae</taxon>
        <taxon>rosids</taxon>
        <taxon>fabids</taxon>
        <taxon>Fabales</taxon>
        <taxon>Fabaceae</taxon>
        <taxon>Papilionoideae</taxon>
        <taxon>50 kb inversion clade</taxon>
        <taxon>NPAAA clade</taxon>
        <taxon>indigoferoid/millettioid clade</taxon>
        <taxon>Phaseoleae</taxon>
        <taxon>Glycine</taxon>
        <taxon>Glycine subgen. Soja</taxon>
    </lineage>
</organism>
<dbReference type="AlphaFoldDB" id="C6T6G7"/>
<name>C6T6G7_SOYBN</name>
<dbReference type="EMBL" id="BT093033">
    <property type="protein sequence ID" value="ACU17392.1"/>
    <property type="molecule type" value="mRNA"/>
</dbReference>
<protein>
    <submittedName>
        <fullName evidence="1">Uncharacterized protein</fullName>
    </submittedName>
</protein>
<sequence>MKPMMVASSIQLSTKMSNSNYKSLPISRLSYKMC</sequence>
<evidence type="ECO:0000313" key="1">
    <source>
        <dbReference type="EMBL" id="ACU17392.1"/>
    </source>
</evidence>
<reference evidence="1" key="1">
    <citation type="submission" date="2009-08" db="EMBL/GenBank/DDBJ databases">
        <authorList>
            <person name="Cheung F."/>
            <person name="Xiao Y."/>
            <person name="Chan A."/>
            <person name="Moskal W."/>
            <person name="Town C.D."/>
        </authorList>
    </citation>
    <scope>NUCLEOTIDE SEQUENCE</scope>
</reference>
<proteinExistence type="evidence at transcript level"/>
<accession>C6T6G7</accession>